<dbReference type="EMBL" id="BPLQ01015516">
    <property type="protein sequence ID" value="GIY88620.1"/>
    <property type="molecule type" value="Genomic_DNA"/>
</dbReference>
<gene>
    <name evidence="1" type="ORF">CDAR_531861</name>
</gene>
<dbReference type="AlphaFoldDB" id="A0AAV4X3Q8"/>
<dbReference type="Proteomes" id="UP001054837">
    <property type="component" value="Unassembled WGS sequence"/>
</dbReference>
<evidence type="ECO:0000313" key="2">
    <source>
        <dbReference type="Proteomes" id="UP001054837"/>
    </source>
</evidence>
<sequence length="46" mass="4945">CRGGFLRGLDVSGLIVDDPPLQGLEEGALEGVLRLQDFMVDKSSIK</sequence>
<feature type="non-terminal residue" evidence="1">
    <location>
        <position position="46"/>
    </location>
</feature>
<accession>A0AAV4X3Q8</accession>
<protein>
    <recommendedName>
        <fullName evidence="3">Arginase</fullName>
    </recommendedName>
</protein>
<proteinExistence type="predicted"/>
<keyword evidence="2" id="KW-1185">Reference proteome</keyword>
<evidence type="ECO:0008006" key="3">
    <source>
        <dbReference type="Google" id="ProtNLM"/>
    </source>
</evidence>
<reference evidence="1 2" key="1">
    <citation type="submission" date="2021-06" db="EMBL/GenBank/DDBJ databases">
        <title>Caerostris darwini draft genome.</title>
        <authorList>
            <person name="Kono N."/>
            <person name="Arakawa K."/>
        </authorList>
    </citation>
    <scope>NUCLEOTIDE SEQUENCE [LARGE SCALE GENOMIC DNA]</scope>
</reference>
<organism evidence="1 2">
    <name type="scientific">Caerostris darwini</name>
    <dbReference type="NCBI Taxonomy" id="1538125"/>
    <lineage>
        <taxon>Eukaryota</taxon>
        <taxon>Metazoa</taxon>
        <taxon>Ecdysozoa</taxon>
        <taxon>Arthropoda</taxon>
        <taxon>Chelicerata</taxon>
        <taxon>Arachnida</taxon>
        <taxon>Araneae</taxon>
        <taxon>Araneomorphae</taxon>
        <taxon>Entelegynae</taxon>
        <taxon>Araneoidea</taxon>
        <taxon>Araneidae</taxon>
        <taxon>Caerostris</taxon>
    </lineage>
</organism>
<comment type="caution">
    <text evidence="1">The sequence shown here is derived from an EMBL/GenBank/DDBJ whole genome shotgun (WGS) entry which is preliminary data.</text>
</comment>
<feature type="non-terminal residue" evidence="1">
    <location>
        <position position="1"/>
    </location>
</feature>
<evidence type="ECO:0000313" key="1">
    <source>
        <dbReference type="EMBL" id="GIY88620.1"/>
    </source>
</evidence>
<name>A0AAV4X3Q8_9ARAC</name>